<dbReference type="Proteomes" id="UP000634579">
    <property type="component" value="Unassembled WGS sequence"/>
</dbReference>
<feature type="chain" id="PRO_5034783890" description="Lipoprotein with Yx(FWY)xxD motif" evidence="1">
    <location>
        <begin position="26"/>
        <end position="175"/>
    </location>
</feature>
<evidence type="ECO:0000313" key="3">
    <source>
        <dbReference type="Proteomes" id="UP000634579"/>
    </source>
</evidence>
<name>A0A8I0VAL6_9MICO</name>
<dbReference type="EMBL" id="JADKRP010000006">
    <property type="protein sequence ID" value="MBF4632628.1"/>
    <property type="molecule type" value="Genomic_DNA"/>
</dbReference>
<gene>
    <name evidence="2" type="ORF">ITJ42_15520</name>
</gene>
<dbReference type="AlphaFoldDB" id="A0A8I0VAL6"/>
<evidence type="ECO:0008006" key="4">
    <source>
        <dbReference type="Google" id="ProtNLM"/>
    </source>
</evidence>
<protein>
    <recommendedName>
        <fullName evidence="4">Lipoprotein with Yx(FWY)xxD motif</fullName>
    </recommendedName>
</protein>
<accession>A0A8I0VAL6</accession>
<dbReference type="RefSeq" id="WP_194676205.1">
    <property type="nucleotide sequence ID" value="NZ_JADKRP010000006.1"/>
</dbReference>
<evidence type="ECO:0000256" key="1">
    <source>
        <dbReference type="SAM" id="SignalP"/>
    </source>
</evidence>
<dbReference type="PANTHER" id="PTHR39335:SF1">
    <property type="entry name" value="BLL4220 PROTEIN"/>
    <property type="match status" value="1"/>
</dbReference>
<organism evidence="2 3">
    <name type="scientific">Clavibacter phaseoli</name>
    <dbReference type="NCBI Taxonomy" id="1734031"/>
    <lineage>
        <taxon>Bacteria</taxon>
        <taxon>Bacillati</taxon>
        <taxon>Actinomycetota</taxon>
        <taxon>Actinomycetes</taxon>
        <taxon>Micrococcales</taxon>
        <taxon>Microbacteriaceae</taxon>
        <taxon>Clavibacter</taxon>
    </lineage>
</organism>
<feature type="signal peptide" evidence="1">
    <location>
        <begin position="1"/>
        <end position="25"/>
    </location>
</feature>
<keyword evidence="1" id="KW-0732">Signal</keyword>
<dbReference type="GO" id="GO:0043448">
    <property type="term" value="P:alkane catabolic process"/>
    <property type="evidence" value="ECO:0007669"/>
    <property type="project" value="TreeGrafter"/>
</dbReference>
<keyword evidence="3" id="KW-1185">Reference proteome</keyword>
<reference evidence="2 3" key="1">
    <citation type="submission" date="2020-10" db="EMBL/GenBank/DDBJ databases">
        <title>Draft genome sequences of plant-associated actinobacteria.</title>
        <authorList>
            <person name="Tarlachkov S.V."/>
            <person name="Starodumova I.P."/>
            <person name="Dorofeeva L.V."/>
            <person name="Prisyazhnaya N.V."/>
            <person name="Roubtsova T.V."/>
            <person name="Chizhov V.N."/>
            <person name="Nadler S.A."/>
            <person name="Subbotin S.A."/>
            <person name="Evtushenko L.I."/>
        </authorList>
    </citation>
    <scope>NUCLEOTIDE SEQUENCE [LARGE SCALE GENOMIC DNA]</scope>
    <source>
        <strain evidence="2 3">VKM Ac-2886</strain>
    </source>
</reference>
<dbReference type="Pfam" id="PF03640">
    <property type="entry name" value="Lipoprotein_15"/>
    <property type="match status" value="2"/>
</dbReference>
<evidence type="ECO:0000313" key="2">
    <source>
        <dbReference type="EMBL" id="MBF4632628.1"/>
    </source>
</evidence>
<sequence>MLKRIATTVTTAAFAAVLLAGCSTAAGSAGSSEVPVDSPSATATPSAEPAALTTASSPLGDIITDEAGYTVYTFMMDTQDSGSSSCYDECATLWPAVSATSTSAADGITGEVGSITRTDGTAQLTVDGWPVYRFAKDTAPGQVNGQGVKDAWYVLLPDGTMNKEAAAMSTATPAP</sequence>
<proteinExistence type="predicted"/>
<dbReference type="PANTHER" id="PTHR39335">
    <property type="entry name" value="BLL4220 PROTEIN"/>
    <property type="match status" value="1"/>
</dbReference>
<dbReference type="InterPro" id="IPR005297">
    <property type="entry name" value="Lipoprotein_repeat"/>
</dbReference>
<comment type="caution">
    <text evidence="2">The sequence shown here is derived from an EMBL/GenBank/DDBJ whole genome shotgun (WGS) entry which is preliminary data.</text>
</comment>
<dbReference type="PROSITE" id="PS51257">
    <property type="entry name" value="PROKAR_LIPOPROTEIN"/>
    <property type="match status" value="1"/>
</dbReference>